<dbReference type="AlphaFoldDB" id="A0A665WDN1"/>
<proteinExistence type="predicted"/>
<dbReference type="SMART" id="SM00409">
    <property type="entry name" value="IG"/>
    <property type="match status" value="4"/>
</dbReference>
<dbReference type="Gene3D" id="2.60.40.10">
    <property type="entry name" value="Immunoglobulins"/>
    <property type="match status" value="4"/>
</dbReference>
<reference evidence="6" key="2">
    <citation type="submission" date="2025-08" db="UniProtKB">
        <authorList>
            <consortium name="Ensembl"/>
        </authorList>
    </citation>
    <scope>IDENTIFICATION</scope>
</reference>
<sequence length="381" mass="41302">MPANNVPGSAALCHGAGVIAADFLRGAAGESVTFTTSLKPATKPFLALTWSFNGTINVITSVTADIVGQGYENRITLDKSTGSLVLRNLTEEDSGEYELIIIPQGAEQIQGTAKLEVQTKVSRPTLSCHTENLIEDNSSVKLTCDDDSSTSTRVWMKDGQPVQLTDGGSTLTISSVSRYDQGPFRCNVFNPISNGTSDSQNLSINYGPENVNLTLSPLQENYVQGSNISLTCSAVSRPAASLYWFLNGDLLSDTGPELRLVNLQMSQSGNYSCQAFNNKTLRSRTAQLSAITVLGNVAYYWCFHVPFLTALQTLRSGDRVQLSDGNTTLTIVNVTRYDRGPFRCHVLNPVSGGTSEPVNIFVICESQTTRSSYSFTRQFQI</sequence>
<dbReference type="Ensembl" id="ENSENLT00000042958.1">
    <property type="protein sequence ID" value="ENSENLP00000041875.1"/>
    <property type="gene ID" value="ENSENLG00000017942.1"/>
</dbReference>
<evidence type="ECO:0000259" key="5">
    <source>
        <dbReference type="PROSITE" id="PS50835"/>
    </source>
</evidence>
<dbReference type="Pfam" id="PF13927">
    <property type="entry name" value="Ig_3"/>
    <property type="match status" value="2"/>
</dbReference>
<dbReference type="InterPro" id="IPR007110">
    <property type="entry name" value="Ig-like_dom"/>
</dbReference>
<dbReference type="Proteomes" id="UP000472264">
    <property type="component" value="Chromosome 6"/>
</dbReference>
<keyword evidence="3" id="KW-0325">Glycoprotein</keyword>
<evidence type="ECO:0000313" key="6">
    <source>
        <dbReference type="Ensembl" id="ENSENLP00000041875.1"/>
    </source>
</evidence>
<keyword evidence="4" id="KW-0393">Immunoglobulin domain</keyword>
<dbReference type="Pfam" id="PF07686">
    <property type="entry name" value="V-set"/>
    <property type="match status" value="1"/>
</dbReference>
<name>A0A665WDN1_ECHNA</name>
<reference evidence="6" key="3">
    <citation type="submission" date="2025-09" db="UniProtKB">
        <authorList>
            <consortium name="Ensembl"/>
        </authorList>
    </citation>
    <scope>IDENTIFICATION</scope>
</reference>
<protein>
    <recommendedName>
        <fullName evidence="5">Ig-like domain-containing protein</fullName>
    </recommendedName>
</protein>
<feature type="domain" description="Ig-like" evidence="5">
    <location>
        <begin position="208"/>
        <end position="289"/>
    </location>
</feature>
<dbReference type="InterPro" id="IPR052598">
    <property type="entry name" value="IgSF_CEA-related"/>
</dbReference>
<dbReference type="InterPro" id="IPR003598">
    <property type="entry name" value="Ig_sub2"/>
</dbReference>
<accession>A0A665WDN1</accession>
<evidence type="ECO:0000256" key="3">
    <source>
        <dbReference type="ARBA" id="ARBA00023180"/>
    </source>
</evidence>
<dbReference type="SUPFAM" id="SSF48726">
    <property type="entry name" value="Immunoglobulin"/>
    <property type="match status" value="4"/>
</dbReference>
<dbReference type="PANTHER" id="PTHR44337:SF16">
    <property type="entry name" value="CARCINOEMBRYONIC ANTIGEN-RELATED CELL ADHESION MOLECULE 20-LIKE-RELATED"/>
    <property type="match status" value="1"/>
</dbReference>
<keyword evidence="7" id="KW-1185">Reference proteome</keyword>
<keyword evidence="2" id="KW-1015">Disulfide bond</keyword>
<evidence type="ECO:0000256" key="4">
    <source>
        <dbReference type="ARBA" id="ARBA00023319"/>
    </source>
</evidence>
<reference evidence="6" key="1">
    <citation type="submission" date="2021-04" db="EMBL/GenBank/DDBJ databases">
        <authorList>
            <consortium name="Wellcome Sanger Institute Data Sharing"/>
        </authorList>
    </citation>
    <scope>NUCLEOTIDE SEQUENCE [LARGE SCALE GENOMIC DNA]</scope>
</reference>
<evidence type="ECO:0000256" key="1">
    <source>
        <dbReference type="ARBA" id="ARBA00022729"/>
    </source>
</evidence>
<feature type="domain" description="Ig-like" evidence="5">
    <location>
        <begin position="124"/>
        <end position="203"/>
    </location>
</feature>
<keyword evidence="1" id="KW-0732">Signal</keyword>
<evidence type="ECO:0000256" key="2">
    <source>
        <dbReference type="ARBA" id="ARBA00023157"/>
    </source>
</evidence>
<dbReference type="InterPro" id="IPR013783">
    <property type="entry name" value="Ig-like_fold"/>
</dbReference>
<evidence type="ECO:0000313" key="7">
    <source>
        <dbReference type="Proteomes" id="UP000472264"/>
    </source>
</evidence>
<dbReference type="PROSITE" id="PS50835">
    <property type="entry name" value="IG_LIKE"/>
    <property type="match status" value="2"/>
</dbReference>
<organism evidence="6 7">
    <name type="scientific">Echeneis naucrates</name>
    <name type="common">Live sharksucker</name>
    <dbReference type="NCBI Taxonomy" id="173247"/>
    <lineage>
        <taxon>Eukaryota</taxon>
        <taxon>Metazoa</taxon>
        <taxon>Chordata</taxon>
        <taxon>Craniata</taxon>
        <taxon>Vertebrata</taxon>
        <taxon>Euteleostomi</taxon>
        <taxon>Actinopterygii</taxon>
        <taxon>Neopterygii</taxon>
        <taxon>Teleostei</taxon>
        <taxon>Neoteleostei</taxon>
        <taxon>Acanthomorphata</taxon>
        <taxon>Carangaria</taxon>
        <taxon>Carangiformes</taxon>
        <taxon>Echeneidae</taxon>
        <taxon>Echeneis</taxon>
    </lineage>
</organism>
<dbReference type="InterPro" id="IPR036179">
    <property type="entry name" value="Ig-like_dom_sf"/>
</dbReference>
<dbReference type="SMART" id="SM00408">
    <property type="entry name" value="IGc2"/>
    <property type="match status" value="3"/>
</dbReference>
<dbReference type="InterPro" id="IPR003599">
    <property type="entry name" value="Ig_sub"/>
</dbReference>
<dbReference type="InterPro" id="IPR013106">
    <property type="entry name" value="Ig_V-set"/>
</dbReference>
<dbReference type="PANTHER" id="PTHR44337">
    <property type="entry name" value="CARCINOEMBRYONIC ANTIGEN-RELATED CELL ADHESION MOLECULE 8"/>
    <property type="match status" value="1"/>
</dbReference>